<reference evidence="6" key="1">
    <citation type="journal article" date="2015" name="PLoS Genet.">
        <title>Genome Sequence and Transcriptome Analyses of Chrysochromulina tobin: Metabolic Tools for Enhanced Algal Fitness in the Prominent Order Prymnesiales (Haptophyceae).</title>
        <authorList>
            <person name="Hovde B.T."/>
            <person name="Deodato C.R."/>
            <person name="Hunsperger H.M."/>
            <person name="Ryken S.A."/>
            <person name="Yost W."/>
            <person name="Jha R.K."/>
            <person name="Patterson J."/>
            <person name="Monnat R.J. Jr."/>
            <person name="Barlow S.B."/>
            <person name="Starkenburg S.R."/>
            <person name="Cattolico R.A."/>
        </authorList>
    </citation>
    <scope>NUCLEOTIDE SEQUENCE</scope>
    <source>
        <strain evidence="6">CCMP291</strain>
    </source>
</reference>
<keyword evidence="6" id="KW-1185">Reference proteome</keyword>
<evidence type="ECO:0000313" key="6">
    <source>
        <dbReference type="Proteomes" id="UP000037460"/>
    </source>
</evidence>
<dbReference type="PANTHER" id="PTHR33926:SF4">
    <property type="entry name" value="PROTEIN TIC 22, CHLOROPLASTIC"/>
    <property type="match status" value="1"/>
</dbReference>
<dbReference type="Pfam" id="PF04278">
    <property type="entry name" value="Tic22"/>
    <property type="match status" value="1"/>
</dbReference>
<dbReference type="PANTHER" id="PTHR33926">
    <property type="entry name" value="PROTEIN TIC 22, CHLOROPLASTIC"/>
    <property type="match status" value="1"/>
</dbReference>
<keyword evidence="4" id="KW-0732">Signal</keyword>
<dbReference type="EMBL" id="JWZX01003230">
    <property type="protein sequence ID" value="KOO22994.1"/>
    <property type="molecule type" value="Genomic_DNA"/>
</dbReference>
<dbReference type="OrthoDB" id="196308at2759"/>
<dbReference type="InterPro" id="IPR007378">
    <property type="entry name" value="Tic22-like"/>
</dbReference>
<gene>
    <name evidence="5" type="ORF">Ctob_009182</name>
</gene>
<feature type="signal peptide" evidence="4">
    <location>
        <begin position="1"/>
        <end position="15"/>
    </location>
</feature>
<dbReference type="AlphaFoldDB" id="A0A0M0J8U6"/>
<dbReference type="Gene3D" id="3.40.1350.100">
    <property type="match status" value="2"/>
</dbReference>
<evidence type="ECO:0000313" key="5">
    <source>
        <dbReference type="EMBL" id="KOO22994.1"/>
    </source>
</evidence>
<keyword evidence="2" id="KW-0150">Chloroplast</keyword>
<accession>A0A0M0J8U6</accession>
<comment type="caution">
    <text evidence="5">The sequence shown here is derived from an EMBL/GenBank/DDBJ whole genome shotgun (WGS) entry which is preliminary data.</text>
</comment>
<keyword evidence="3" id="KW-0934">Plastid</keyword>
<proteinExistence type="predicted"/>
<protein>
    <submittedName>
        <fullName evidence="5">Translocator of the inner chloroplast membrane</fullName>
    </submittedName>
</protein>
<evidence type="ECO:0000256" key="2">
    <source>
        <dbReference type="ARBA" id="ARBA00022528"/>
    </source>
</evidence>
<feature type="chain" id="PRO_5012407307" evidence="4">
    <location>
        <begin position="16"/>
        <end position="357"/>
    </location>
</feature>
<comment type="subcellular location">
    <subcellularLocation>
        <location evidence="1">Plastid</location>
        <location evidence="1">Chloroplast</location>
    </subcellularLocation>
</comment>
<organism evidence="5 6">
    <name type="scientific">Chrysochromulina tobinii</name>
    <dbReference type="NCBI Taxonomy" id="1460289"/>
    <lineage>
        <taxon>Eukaryota</taxon>
        <taxon>Haptista</taxon>
        <taxon>Haptophyta</taxon>
        <taxon>Prymnesiophyceae</taxon>
        <taxon>Prymnesiales</taxon>
        <taxon>Chrysochromulinaceae</taxon>
        <taxon>Chrysochromulina</taxon>
    </lineage>
</organism>
<dbReference type="GO" id="GO:0015031">
    <property type="term" value="P:protein transport"/>
    <property type="evidence" value="ECO:0007669"/>
    <property type="project" value="InterPro"/>
</dbReference>
<evidence type="ECO:0000256" key="3">
    <source>
        <dbReference type="ARBA" id="ARBA00022640"/>
    </source>
</evidence>
<dbReference type="GO" id="GO:0009507">
    <property type="term" value="C:chloroplast"/>
    <property type="evidence" value="ECO:0007669"/>
    <property type="project" value="UniProtKB-SubCell"/>
</dbReference>
<evidence type="ECO:0000256" key="1">
    <source>
        <dbReference type="ARBA" id="ARBA00004229"/>
    </source>
</evidence>
<name>A0A0M0J8U6_9EUKA</name>
<dbReference type="Proteomes" id="UP000037460">
    <property type="component" value="Unassembled WGS sequence"/>
</dbReference>
<sequence length="357" mass="37817">MTVLGMLLVLPSSGGLVTRIPTLYAVPFSPLRASPLAMSAHRDFASEEDDADMATVVPSRRRGGPLAKAWRGAVATLAVCAAGLVGGHRGGPAPAWAADAAVAQAPAARTLNAAQRKRLKLAFKAKLAKVPVFMVTNDGGSPFLNQLSTGDQSALMFLFPAEAERMLNGVLKAPNGAASGAKVLATNLDRAFRLARLQPLPSGLRDQVTNRELTMVWQFMPHAAETRSAQLVLAKSGKLSAPSVPAYMVDGLVVTKRGKEVRPLFLCKRDCDAALAMLQAQAQAAGEEAPGGKIIVYDALALLLQLALDIEEGDASVAKELDYLEIVPPSESIDFRDELKAGKAKRPAKIVPPQHHR</sequence>
<evidence type="ECO:0000256" key="4">
    <source>
        <dbReference type="SAM" id="SignalP"/>
    </source>
</evidence>